<name>A0ABX5ZVM6_STRTE</name>
<keyword evidence="3" id="KW-1185">Reference proteome</keyword>
<keyword evidence="1" id="KW-0472">Membrane</keyword>
<proteinExistence type="predicted"/>
<dbReference type="Proteomes" id="UP000324308">
    <property type="component" value="Chromosome"/>
</dbReference>
<evidence type="ECO:0008006" key="4">
    <source>
        <dbReference type="Google" id="ProtNLM"/>
    </source>
</evidence>
<sequence length="156" mass="16374">MEVDHRAGGRAYTRRPRGAEVSSRNVLRRGFALVAGVALLLVGVALLVLPGPGLLLILAGLLVLAEQFPTVARFVDPVRRRAMSAARESVSSPARIAGSCLVAAALLAAGLFWGVMPELPFGGWPTGAGLILSSLILIALLVYSYRTTRTDVRGTG</sequence>
<feature type="transmembrane region" description="Helical" evidence="1">
    <location>
        <begin position="55"/>
        <end position="75"/>
    </location>
</feature>
<keyword evidence="1" id="KW-1133">Transmembrane helix</keyword>
<dbReference type="Pfam" id="PF09656">
    <property type="entry name" value="PGPGW"/>
    <property type="match status" value="1"/>
</dbReference>
<reference evidence="2 3" key="1">
    <citation type="submission" date="2019-09" db="EMBL/GenBank/DDBJ databases">
        <title>Draft genome sequence of the Ebosin-producing strain Streptomyces sp. 139.</title>
        <authorList>
            <person name="Ai L."/>
            <person name="Geng M."/>
            <person name="Ma M."/>
            <person name="Bai L."/>
        </authorList>
    </citation>
    <scope>NUCLEOTIDE SEQUENCE [LARGE SCALE GENOMIC DNA]</scope>
    <source>
        <strain evidence="2 3">139</strain>
    </source>
</reference>
<evidence type="ECO:0000313" key="2">
    <source>
        <dbReference type="EMBL" id="QER88732.1"/>
    </source>
</evidence>
<evidence type="ECO:0000256" key="1">
    <source>
        <dbReference type="SAM" id="Phobius"/>
    </source>
</evidence>
<protein>
    <recommendedName>
        <fullName evidence="4">Transmembrane protein PGPGW</fullName>
    </recommendedName>
</protein>
<feature type="transmembrane region" description="Helical" evidence="1">
    <location>
        <begin position="96"/>
        <end position="116"/>
    </location>
</feature>
<dbReference type="EMBL" id="CP043959">
    <property type="protein sequence ID" value="QER88732.1"/>
    <property type="molecule type" value="Genomic_DNA"/>
</dbReference>
<feature type="transmembrane region" description="Helical" evidence="1">
    <location>
        <begin position="30"/>
        <end position="49"/>
    </location>
</feature>
<dbReference type="InterPro" id="IPR019099">
    <property type="entry name" value="Uncharacterised_PGPGW_TM"/>
</dbReference>
<accession>A0ABX5ZVM6</accession>
<feature type="transmembrane region" description="Helical" evidence="1">
    <location>
        <begin position="122"/>
        <end position="143"/>
    </location>
</feature>
<organism evidence="2 3">
    <name type="scientific">Streptomyces tendae</name>
    <dbReference type="NCBI Taxonomy" id="1932"/>
    <lineage>
        <taxon>Bacteria</taxon>
        <taxon>Bacillati</taxon>
        <taxon>Actinomycetota</taxon>
        <taxon>Actinomycetes</taxon>
        <taxon>Kitasatosporales</taxon>
        <taxon>Streptomycetaceae</taxon>
        <taxon>Streptomyces</taxon>
    </lineage>
</organism>
<gene>
    <name evidence="2" type="ORF">F3L20_25290</name>
</gene>
<evidence type="ECO:0000313" key="3">
    <source>
        <dbReference type="Proteomes" id="UP000324308"/>
    </source>
</evidence>
<keyword evidence="1" id="KW-0812">Transmembrane</keyword>